<dbReference type="SMART" id="SM00324">
    <property type="entry name" value="RhoGAP"/>
    <property type="match status" value="1"/>
</dbReference>
<dbReference type="AlphaFoldDB" id="A0AAD9KY70"/>
<dbReference type="SUPFAM" id="SSF57889">
    <property type="entry name" value="Cysteine-rich domain"/>
    <property type="match status" value="2"/>
</dbReference>
<evidence type="ECO:0000256" key="6">
    <source>
        <dbReference type="PROSITE-ProRule" id="PRU00192"/>
    </source>
</evidence>
<dbReference type="InterPro" id="IPR032498">
    <property type="entry name" value="PI3K_P85_iSH2"/>
</dbReference>
<dbReference type="Pfam" id="PF00130">
    <property type="entry name" value="C1_1"/>
    <property type="match status" value="2"/>
</dbReference>
<dbReference type="SMART" id="SM00326">
    <property type="entry name" value="SH3"/>
    <property type="match status" value="1"/>
</dbReference>
<dbReference type="PROSITE" id="PS50002">
    <property type="entry name" value="SH3"/>
    <property type="match status" value="1"/>
</dbReference>
<name>A0AAD9KY70_RIDPI</name>
<keyword evidence="5" id="KW-0727">SH2 domain</keyword>
<dbReference type="Gene3D" id="1.10.150.50">
    <property type="entry name" value="Transcription Factor, Ets-1"/>
    <property type="match status" value="1"/>
</dbReference>
<dbReference type="InterPro" id="IPR035022">
    <property type="entry name" value="PI3kinase_P85_nSH2"/>
</dbReference>
<evidence type="ECO:0000256" key="2">
    <source>
        <dbReference type="ARBA" id="ARBA00022468"/>
    </source>
</evidence>
<dbReference type="InterPro" id="IPR002219">
    <property type="entry name" value="PKC_DAG/PE"/>
</dbReference>
<keyword evidence="1 6" id="KW-0728">SH3 domain</keyword>
<dbReference type="InterPro" id="IPR008936">
    <property type="entry name" value="Rho_GTPase_activation_prot"/>
</dbReference>
<dbReference type="FunFam" id="3.30.505.10:FF:000100">
    <property type="entry name" value="phosphatidylinositol 3-kinase regulatory subunit gamma"/>
    <property type="match status" value="1"/>
</dbReference>
<feature type="domain" description="SH2" evidence="8">
    <location>
        <begin position="609"/>
        <end position="704"/>
    </location>
</feature>
<protein>
    <recommendedName>
        <fullName evidence="15">Phosphatidylinositol 3-kinase regulatory subunit alpha</fullName>
    </recommendedName>
</protein>
<feature type="domain" description="Phorbol-ester/DAG-type" evidence="10">
    <location>
        <begin position="125"/>
        <end position="179"/>
    </location>
</feature>
<dbReference type="Pfam" id="PF00620">
    <property type="entry name" value="RhoGAP"/>
    <property type="match status" value="1"/>
</dbReference>
<dbReference type="InterPro" id="IPR051854">
    <property type="entry name" value="Rho-type_GAP"/>
</dbReference>
<dbReference type="FunFam" id="3.30.505.10:FF:000017">
    <property type="entry name" value="Phosphatidylinositol 3-kinase regulatory subunit gamma b"/>
    <property type="match status" value="1"/>
</dbReference>
<dbReference type="InterPro" id="IPR001452">
    <property type="entry name" value="SH3_domain"/>
</dbReference>
<dbReference type="Gene3D" id="3.30.505.10">
    <property type="entry name" value="SH2 domain"/>
    <property type="match status" value="2"/>
</dbReference>
<dbReference type="EMBL" id="JAODUO010000469">
    <property type="protein sequence ID" value="KAK2179854.1"/>
    <property type="molecule type" value="Genomic_DNA"/>
</dbReference>
<dbReference type="PANTHER" id="PTHR46075">
    <property type="entry name" value="CHIMERIN FAMILY MEMBER"/>
    <property type="match status" value="1"/>
</dbReference>
<keyword evidence="4" id="KW-0862">Zinc</keyword>
<evidence type="ECO:0008006" key="15">
    <source>
        <dbReference type="Google" id="ProtNLM"/>
    </source>
</evidence>
<dbReference type="SMART" id="SM00252">
    <property type="entry name" value="SH2"/>
    <property type="match status" value="2"/>
</dbReference>
<evidence type="ECO:0000259" key="9">
    <source>
        <dbReference type="PROSITE" id="PS50002"/>
    </source>
</evidence>
<dbReference type="Proteomes" id="UP001209878">
    <property type="component" value="Unassembled WGS sequence"/>
</dbReference>
<dbReference type="Gene3D" id="1.10.287.1490">
    <property type="match status" value="1"/>
</dbReference>
<dbReference type="PRINTS" id="PR00678">
    <property type="entry name" value="PI3KINASEP85"/>
</dbReference>
<dbReference type="PROSITE" id="PS50001">
    <property type="entry name" value="SH2"/>
    <property type="match status" value="2"/>
</dbReference>
<dbReference type="PANTHER" id="PTHR46075:SF5">
    <property type="entry name" value="PHOSPHATIDYLINOSITOL 3-KINASE REGULATORY SUBUNIT ALPHA"/>
    <property type="match status" value="1"/>
</dbReference>
<keyword evidence="3" id="KW-0479">Metal-binding</keyword>
<feature type="domain" description="SH3" evidence="9">
    <location>
        <begin position="2"/>
        <end position="77"/>
    </location>
</feature>
<feature type="domain" description="Phorbol-ester/DAG-type" evidence="10">
    <location>
        <begin position="263"/>
        <end position="313"/>
    </location>
</feature>
<dbReference type="Pfam" id="PF16454">
    <property type="entry name" value="PI3K_P85_iSH2"/>
    <property type="match status" value="1"/>
</dbReference>
<dbReference type="InterPro" id="IPR001660">
    <property type="entry name" value="SAM"/>
</dbReference>
<dbReference type="PROSITE" id="PS00479">
    <property type="entry name" value="ZF_DAG_PE_1"/>
    <property type="match status" value="1"/>
</dbReference>
<dbReference type="PROSITE" id="PS50105">
    <property type="entry name" value="SAM_DOMAIN"/>
    <property type="match status" value="1"/>
</dbReference>
<feature type="domain" description="SAM" evidence="11">
    <location>
        <begin position="200"/>
        <end position="241"/>
    </location>
</feature>
<evidence type="ECO:0000256" key="1">
    <source>
        <dbReference type="ARBA" id="ARBA00022443"/>
    </source>
</evidence>
<dbReference type="CDD" id="cd20830">
    <property type="entry name" value="C1_PIK3R-like_rpt2"/>
    <property type="match status" value="1"/>
</dbReference>
<dbReference type="InterPro" id="IPR000980">
    <property type="entry name" value="SH2"/>
</dbReference>
<evidence type="ECO:0000259" key="8">
    <source>
        <dbReference type="PROSITE" id="PS50001"/>
    </source>
</evidence>
<dbReference type="Pfam" id="PF00017">
    <property type="entry name" value="SH2"/>
    <property type="match status" value="2"/>
</dbReference>
<dbReference type="InterPro" id="IPR036860">
    <property type="entry name" value="SH2_dom_sf"/>
</dbReference>
<dbReference type="Pfam" id="PF07647">
    <property type="entry name" value="SAM_2"/>
    <property type="match status" value="1"/>
</dbReference>
<evidence type="ECO:0000256" key="7">
    <source>
        <dbReference type="SAM" id="MobiDB-lite"/>
    </source>
</evidence>
<dbReference type="InterPro" id="IPR013761">
    <property type="entry name" value="SAM/pointed_sf"/>
</dbReference>
<organism evidence="13 14">
    <name type="scientific">Ridgeia piscesae</name>
    <name type="common">Tubeworm</name>
    <dbReference type="NCBI Taxonomy" id="27915"/>
    <lineage>
        <taxon>Eukaryota</taxon>
        <taxon>Metazoa</taxon>
        <taxon>Spiralia</taxon>
        <taxon>Lophotrochozoa</taxon>
        <taxon>Annelida</taxon>
        <taxon>Polychaeta</taxon>
        <taxon>Sedentaria</taxon>
        <taxon>Canalipalpata</taxon>
        <taxon>Sabellida</taxon>
        <taxon>Siboglinidae</taxon>
        <taxon>Ridgeia</taxon>
    </lineage>
</organism>
<dbReference type="SUPFAM" id="SSF50044">
    <property type="entry name" value="SH3-domain"/>
    <property type="match status" value="1"/>
</dbReference>
<sequence>MDEIIIYKAQYDYNPNEDELKEDYLPIQVDDIIEVTMSPQFPQEGTAENPQGWLEGFNQRTGKTGYFPGPYVEYVEKVPAVTAPPVPDRPVPKPRTLSKGSSLSAKTQIEPDDSGYASPMAFQRRHALTAVYVVSPVLCAHCNDYIWGTGKVAMRCEGCSQCYHMDGCQTLVMSTNQVCSRSEKISSPVTYDGEMPVQQWTVTNVLEWMASTNLYRYVELFKLHNITGEDLVSLSDDKLKQPHSSLLPPSETPLDNQNCVKTEHALVEYNFPSMQRCQLCDRFLCGLVRQGLQCTACGLCCHRKCSANGLPRCNTNSTVNRKRASFLVSSVFGGKLSVEDISSSQQAPLVVEMCVQAIEARAKQTGSDLFETYRISVSSDEVSQLKVAINSSYPDEVNMDDYELPVITGTLKKYLHELVDPVIPENMYHQFIDTAKVSDNDQCKAGLKLLLEKLPAPHSSTLAYLMAHFCRVCQHQDVIGINDPPIRLLQVFSFILMRPPWEHIMEHVVSLCHSGNTSCEFRSLREHIIDIVHNTEYHIRTLEVLLRSCDWGEKLPKYMEAPVIPPRVTRRGQQGRASIDVQTPVISTSTEPPSFTNSESSQNLQDAEWYWGDISREEVNEKLRDALDGTFLVRDASTKAQGDYTLTLRKGGSNKLIKIYHRDGLYGFVEPLRFKTVVDLINHYKRHSLAHYNKTLDTTLKYPISRFIKDEPPIDDVEEMKQKLQESHLDYIHKTKQFDELYDEHSRNLQELQLKQQALSAFSATVAVFEEQIKLHETYQKQAAPHEQHKLQDNYKLLQLRLDKIRESEQILREDVTQQAERNRIYAADMNGLKPEIKRLYKRREQYKKWLLDQREPQQMIEKMLEHLEKTGGSSMYVETMPTITEAYTAHEDESTWFVQCDRGTAIKMLQHKVEGTFLIRPSSSKGQYALSIVAKNMIGHCMIECRETGYGFAEPFYIHDSLKQLVLHYRETSLAEHNDQLDITLAYPVNAPQPGNSYKL</sequence>
<dbReference type="PRINTS" id="PR00401">
    <property type="entry name" value="SH2DOMAIN"/>
</dbReference>
<evidence type="ECO:0000259" key="11">
    <source>
        <dbReference type="PROSITE" id="PS50105"/>
    </source>
</evidence>
<evidence type="ECO:0000259" key="12">
    <source>
        <dbReference type="PROSITE" id="PS50238"/>
    </source>
</evidence>
<dbReference type="SUPFAM" id="SSF55550">
    <property type="entry name" value="SH2 domain"/>
    <property type="match status" value="2"/>
</dbReference>
<dbReference type="SMART" id="SM00109">
    <property type="entry name" value="C1"/>
    <property type="match status" value="2"/>
</dbReference>
<evidence type="ECO:0000313" key="13">
    <source>
        <dbReference type="EMBL" id="KAK2179854.1"/>
    </source>
</evidence>
<dbReference type="GO" id="GO:0007165">
    <property type="term" value="P:signal transduction"/>
    <property type="evidence" value="ECO:0007669"/>
    <property type="project" value="InterPro"/>
</dbReference>
<dbReference type="GO" id="GO:0046872">
    <property type="term" value="F:metal ion binding"/>
    <property type="evidence" value="ECO:0007669"/>
    <property type="project" value="UniProtKB-KW"/>
</dbReference>
<dbReference type="CDD" id="cd00159">
    <property type="entry name" value="RhoGAP"/>
    <property type="match status" value="1"/>
</dbReference>
<dbReference type="SUPFAM" id="SSF48350">
    <property type="entry name" value="GTPase activation domain, GAP"/>
    <property type="match status" value="1"/>
</dbReference>
<feature type="compositionally biased region" description="Polar residues" evidence="7">
    <location>
        <begin position="98"/>
        <end position="107"/>
    </location>
</feature>
<dbReference type="InterPro" id="IPR000198">
    <property type="entry name" value="RhoGAP_dom"/>
</dbReference>
<proteinExistence type="predicted"/>
<feature type="region of interest" description="Disordered" evidence="7">
    <location>
        <begin position="83"/>
        <end position="112"/>
    </location>
</feature>
<keyword evidence="2" id="KW-0343">GTPase activation</keyword>
<dbReference type="CDD" id="cd09942">
    <property type="entry name" value="SH2_nSH2_p85_like"/>
    <property type="match status" value="1"/>
</dbReference>
<dbReference type="InterPro" id="IPR046349">
    <property type="entry name" value="C1-like_sf"/>
</dbReference>
<evidence type="ECO:0000256" key="3">
    <source>
        <dbReference type="ARBA" id="ARBA00022723"/>
    </source>
</evidence>
<dbReference type="Gene3D" id="2.30.30.40">
    <property type="entry name" value="SH3 Domains"/>
    <property type="match status" value="1"/>
</dbReference>
<accession>A0AAD9KY70</accession>
<dbReference type="Gene3D" id="3.30.60.20">
    <property type="match status" value="2"/>
</dbReference>
<evidence type="ECO:0000256" key="4">
    <source>
        <dbReference type="ARBA" id="ARBA00022833"/>
    </source>
</evidence>
<feature type="domain" description="Rho-GAP" evidence="12">
    <location>
        <begin position="336"/>
        <end position="532"/>
    </location>
</feature>
<evidence type="ECO:0000259" key="10">
    <source>
        <dbReference type="PROSITE" id="PS50081"/>
    </source>
</evidence>
<dbReference type="CDD" id="cd12923">
    <property type="entry name" value="iSH2_PI3K_IA_R"/>
    <property type="match status" value="1"/>
</dbReference>
<dbReference type="PROSITE" id="PS50081">
    <property type="entry name" value="ZF_DAG_PE_2"/>
    <property type="match status" value="2"/>
</dbReference>
<dbReference type="Gene3D" id="1.10.555.10">
    <property type="entry name" value="Rho GTPase activation protein"/>
    <property type="match status" value="1"/>
</dbReference>
<comment type="caution">
    <text evidence="13">The sequence shown here is derived from an EMBL/GenBank/DDBJ whole genome shotgun (WGS) entry which is preliminary data.</text>
</comment>
<dbReference type="PROSITE" id="PS50238">
    <property type="entry name" value="RHOGAP"/>
    <property type="match status" value="1"/>
</dbReference>
<evidence type="ECO:0000256" key="5">
    <source>
        <dbReference type="PROSITE-ProRule" id="PRU00191"/>
    </source>
</evidence>
<dbReference type="GO" id="GO:0005096">
    <property type="term" value="F:GTPase activator activity"/>
    <property type="evidence" value="ECO:0007669"/>
    <property type="project" value="UniProtKB-KW"/>
</dbReference>
<gene>
    <name evidence="13" type="ORF">NP493_469g02009</name>
</gene>
<evidence type="ECO:0000313" key="14">
    <source>
        <dbReference type="Proteomes" id="UP001209878"/>
    </source>
</evidence>
<dbReference type="InterPro" id="IPR036028">
    <property type="entry name" value="SH3-like_dom_sf"/>
</dbReference>
<dbReference type="SUPFAM" id="SSF47769">
    <property type="entry name" value="SAM/Pointed domain"/>
    <property type="match status" value="1"/>
</dbReference>
<keyword evidence="14" id="KW-1185">Reference proteome</keyword>
<reference evidence="13" key="1">
    <citation type="journal article" date="2023" name="Mol. Biol. Evol.">
        <title>Third-Generation Sequencing Reveals the Adaptive Role of the Epigenome in Three Deep-Sea Polychaetes.</title>
        <authorList>
            <person name="Perez M."/>
            <person name="Aroh O."/>
            <person name="Sun Y."/>
            <person name="Lan Y."/>
            <person name="Juniper S.K."/>
            <person name="Young C.R."/>
            <person name="Angers B."/>
            <person name="Qian P.Y."/>
        </authorList>
    </citation>
    <scope>NUCLEOTIDE SEQUENCE</scope>
    <source>
        <strain evidence="13">R07B-5</strain>
    </source>
</reference>
<feature type="domain" description="SH2" evidence="8">
    <location>
        <begin position="899"/>
        <end position="990"/>
    </location>
</feature>